<reference evidence="2 3" key="1">
    <citation type="journal article" date="2011" name="J. Bacteriol.">
        <title>Genome sequence of the mercury-methylating strain Desulfovibrio desulfuricans ND132.</title>
        <authorList>
            <person name="Brown S.D."/>
            <person name="Gilmour C.C."/>
            <person name="Kucken A.M."/>
            <person name="Wall J.D."/>
            <person name="Elias D.A."/>
            <person name="Brandt C.C."/>
            <person name="Podar M."/>
            <person name="Chertkov O."/>
            <person name="Held B."/>
            <person name="Bruce D.C."/>
            <person name="Detter J.C."/>
            <person name="Tapia R."/>
            <person name="Han C.S."/>
            <person name="Goodwin L.A."/>
            <person name="Cheng J.F."/>
            <person name="Pitluck S."/>
            <person name="Woyke T."/>
            <person name="Mikhailova N."/>
            <person name="Ivanova N.N."/>
            <person name="Han J."/>
            <person name="Lucas S."/>
            <person name="Lapidus A.L."/>
            <person name="Land M.L."/>
            <person name="Hauser L.J."/>
            <person name="Palumbo A.V."/>
        </authorList>
    </citation>
    <scope>NUCLEOTIDE SEQUENCE [LARGE SCALE GENOMIC DNA]</scope>
    <source>
        <strain evidence="2 3">ND132</strain>
    </source>
</reference>
<protein>
    <recommendedName>
        <fullName evidence="1">DUF4340 domain-containing protein</fullName>
    </recommendedName>
</protein>
<dbReference type="Proteomes" id="UP000007845">
    <property type="component" value="Chromosome"/>
</dbReference>
<gene>
    <name evidence="2" type="ORF">DND132_0655</name>
</gene>
<dbReference type="InterPro" id="IPR025641">
    <property type="entry name" value="DUF4340"/>
</dbReference>
<proteinExistence type="predicted"/>
<name>F0JGK1_9BACT</name>
<dbReference type="eggNOG" id="ENOG50317FP">
    <property type="taxonomic scope" value="Bacteria"/>
</dbReference>
<dbReference type="AlphaFoldDB" id="F0JGK1"/>
<dbReference type="STRING" id="641491.DND132_0655"/>
<accession>F0JGK1</accession>
<feature type="domain" description="DUF4340" evidence="1">
    <location>
        <begin position="106"/>
        <end position="245"/>
    </location>
</feature>
<organism evidence="2 3">
    <name type="scientific">Pseudodesulfovibrio mercurii</name>
    <dbReference type="NCBI Taxonomy" id="641491"/>
    <lineage>
        <taxon>Bacteria</taxon>
        <taxon>Pseudomonadati</taxon>
        <taxon>Thermodesulfobacteriota</taxon>
        <taxon>Desulfovibrionia</taxon>
        <taxon>Desulfovibrionales</taxon>
        <taxon>Desulfovibrionaceae</taxon>
    </lineage>
</organism>
<keyword evidence="3" id="KW-1185">Reference proteome</keyword>
<dbReference type="EMBL" id="CP003220">
    <property type="protein sequence ID" value="EGB13870.1"/>
    <property type="molecule type" value="Genomic_DNA"/>
</dbReference>
<evidence type="ECO:0000313" key="2">
    <source>
        <dbReference type="EMBL" id="EGB13870.1"/>
    </source>
</evidence>
<dbReference type="Pfam" id="PF14238">
    <property type="entry name" value="DUF4340"/>
    <property type="match status" value="1"/>
</dbReference>
<evidence type="ECO:0000259" key="1">
    <source>
        <dbReference type="Pfam" id="PF14238"/>
    </source>
</evidence>
<dbReference type="RefSeq" id="WP_014321298.1">
    <property type="nucleotide sequence ID" value="NC_016803.1"/>
</dbReference>
<dbReference type="OrthoDB" id="5446509at2"/>
<evidence type="ECO:0000313" key="3">
    <source>
        <dbReference type="Proteomes" id="UP000007845"/>
    </source>
</evidence>
<dbReference type="HOGENOM" id="CLU_628102_0_0_7"/>
<sequence length="446" mass="49900" precursor="true">MRRILFLVVIVLAAALAGGAYWYRSGMEKQVVTSRWLAHPLKKVKSVHVRQGGEAYTLVLDGDRWVARVPGASWNVSARALGDRVRDYLIRVPELVPLLAFDGNESEMLGEYGLTEPELKLIVQFRDENVPPLNLRFARGESGKTYGWNSETPGRVYEFGGEVFEQLAHPAAYFLDTKVFRFNEEQVSQVQLVQPFGSSWVARRESKGFVFVLPGYLKGKEASSSELKLYLHALALLRAGRLVLEPAVPEKGMAALTIKVWSDDAKEPSTVEFFTIEDDPKHYFGRSSWLTVPFLLDAESVSQLVKSAFDVQGRNVFSLDIGQVALLVVVNGDRRYVVRRGHTGWRVDGGEKDIPGIDMALWRFTELQFEALPLNNLAATAVKLMHCRLLDGDGNELKGITFYADPKLPQGQCWMKNGDGMYYPVSARLLKDLQGMFPAGEPGKVE</sequence>
<dbReference type="KEGG" id="ddn:DND132_0655"/>